<evidence type="ECO:0000313" key="2">
    <source>
        <dbReference type="EMBL" id="GEU85030.1"/>
    </source>
</evidence>
<feature type="non-terminal residue" evidence="2">
    <location>
        <position position="75"/>
    </location>
</feature>
<organism evidence="2">
    <name type="scientific">Tanacetum cinerariifolium</name>
    <name type="common">Dalmatian daisy</name>
    <name type="synonym">Chrysanthemum cinerariifolium</name>
    <dbReference type="NCBI Taxonomy" id="118510"/>
    <lineage>
        <taxon>Eukaryota</taxon>
        <taxon>Viridiplantae</taxon>
        <taxon>Streptophyta</taxon>
        <taxon>Embryophyta</taxon>
        <taxon>Tracheophyta</taxon>
        <taxon>Spermatophyta</taxon>
        <taxon>Magnoliopsida</taxon>
        <taxon>eudicotyledons</taxon>
        <taxon>Gunneridae</taxon>
        <taxon>Pentapetalae</taxon>
        <taxon>asterids</taxon>
        <taxon>campanulids</taxon>
        <taxon>Asterales</taxon>
        <taxon>Asteraceae</taxon>
        <taxon>Asteroideae</taxon>
        <taxon>Anthemideae</taxon>
        <taxon>Anthemidinae</taxon>
        <taxon>Tanacetum</taxon>
    </lineage>
</organism>
<dbReference type="AlphaFoldDB" id="A0A6L2NG64"/>
<gene>
    <name evidence="2" type="ORF">Tci_057008</name>
</gene>
<sequence length="75" mass="8419">MKADDGWEKKSTKMKRKVNKLIITLEIVCSRFNITLPDCDSDSENGNGGDARQGPNTSHSGAVRRDEDDHDNRMI</sequence>
<name>A0A6L2NG64_TANCI</name>
<comment type="caution">
    <text evidence="2">The sequence shown here is derived from an EMBL/GenBank/DDBJ whole genome shotgun (WGS) entry which is preliminary data.</text>
</comment>
<evidence type="ECO:0000256" key="1">
    <source>
        <dbReference type="SAM" id="MobiDB-lite"/>
    </source>
</evidence>
<reference evidence="2" key="1">
    <citation type="journal article" date="2019" name="Sci. Rep.">
        <title>Draft genome of Tanacetum cinerariifolium, the natural source of mosquito coil.</title>
        <authorList>
            <person name="Yamashiro T."/>
            <person name="Shiraishi A."/>
            <person name="Satake H."/>
            <person name="Nakayama K."/>
        </authorList>
    </citation>
    <scope>NUCLEOTIDE SEQUENCE</scope>
</reference>
<accession>A0A6L2NG64</accession>
<feature type="region of interest" description="Disordered" evidence="1">
    <location>
        <begin position="38"/>
        <end position="75"/>
    </location>
</feature>
<protein>
    <submittedName>
        <fullName evidence="2">PDR ABC-type transporter family protein</fullName>
    </submittedName>
</protein>
<proteinExistence type="predicted"/>
<dbReference type="EMBL" id="BKCJ010009022">
    <property type="protein sequence ID" value="GEU85030.1"/>
    <property type="molecule type" value="Genomic_DNA"/>
</dbReference>
<feature type="compositionally biased region" description="Basic and acidic residues" evidence="1">
    <location>
        <begin position="63"/>
        <end position="75"/>
    </location>
</feature>